<sequence length="338" mass="37654">MATPSRSLTKDPSRTLSGCKISKPLFASALLVLDSILVALIIAYVPYTKIDWDAYMSQVDGFLGGERHYTKLKGDTGPLLYPAGFLYVYSAIKFLTGGEVFPAQILFGILYIINLGIIFFVYIKTDLLPWWALALLCLSKRVHSIFILRLFIDCFAMTLLHASLALLLCQQWHLALTIFSGAVSIKMNALDVKGVFSALFGAALVQYLRTSDGLRRDFFISASQKSAMPFQSSLFSDFSLVNQESDISTKNILQLLRLLGISLALYVLDLFITSSIHGLFCLLAWSTAGIFILQIHTLHSCYSVYICSYCGVFGLPQLKIQHINCSNKQNNQQLKKPK</sequence>
<dbReference type="PANTHER" id="PTHR12646">
    <property type="entry name" value="NOT56 - RELATED"/>
    <property type="match status" value="1"/>
</dbReference>
<evidence type="ECO:0000256" key="11">
    <source>
        <dbReference type="SAM" id="Phobius"/>
    </source>
</evidence>
<proteinExistence type="predicted"/>
<dbReference type="OrthoDB" id="20028at2759"/>
<feature type="transmembrane region" description="Helical" evidence="11">
    <location>
        <begin position="103"/>
        <end position="123"/>
    </location>
</feature>
<gene>
    <name evidence="12" type="ORF">MUK42_24247</name>
</gene>
<dbReference type="InterPro" id="IPR007873">
    <property type="entry name" value="Glycosyltransferase_ALG3"/>
</dbReference>
<feature type="transmembrane region" description="Helical" evidence="11">
    <location>
        <begin position="25"/>
        <end position="47"/>
    </location>
</feature>
<evidence type="ECO:0000256" key="10">
    <source>
        <dbReference type="ARBA" id="ARBA00049506"/>
    </source>
</evidence>
<comment type="subcellular location">
    <subcellularLocation>
        <location evidence="1">Endoplasmic reticulum membrane</location>
        <topology evidence="1">Multi-pass membrane protein</topology>
    </subcellularLocation>
</comment>
<dbReference type="EMBL" id="CP097502">
    <property type="protein sequence ID" value="URD72678.1"/>
    <property type="molecule type" value="Genomic_DNA"/>
</dbReference>
<evidence type="ECO:0000256" key="8">
    <source>
        <dbReference type="ARBA" id="ARBA00022989"/>
    </source>
</evidence>
<evidence type="ECO:0000256" key="9">
    <source>
        <dbReference type="ARBA" id="ARBA00023136"/>
    </source>
</evidence>
<evidence type="ECO:0000256" key="4">
    <source>
        <dbReference type="ARBA" id="ARBA00022676"/>
    </source>
</evidence>
<evidence type="ECO:0000313" key="12">
    <source>
        <dbReference type="EMBL" id="URD72678.1"/>
    </source>
</evidence>
<evidence type="ECO:0000256" key="6">
    <source>
        <dbReference type="ARBA" id="ARBA00022692"/>
    </source>
</evidence>
<comment type="catalytic activity">
    <reaction evidence="10">
        <text>an alpha-D-Man-(1-&gt;2)-alpha-D-Man-(1-&gt;2)-alpha-D-Man-(1-&gt;3)-[alpha-D-Man-(1-&gt;6)]-beta-D-Man-(1-&gt;4)-beta-D-GlcNAc-(1-&gt;4)-alpha-D-GlcNAc-diphospho-di-trans,poly-cis-dolichol + a di-trans,poly-cis-dolichyl beta-D-mannosyl phosphate = an alpha-D-Man-(1-&gt;2)-alpha-D-Man-(1-&gt;2)-alpha-D-Man-(1-&gt;3)-[alpha-D-Man-(1-&gt;3)-alpha-D-Man-(1-&gt;6)]-beta-D-Man-(1-&gt;4)-beta-D-GlcNAc-(1-&gt;4)-alpha-D-GlcNAc-diphospho-di-trans,poly-cis-dolichol + a di-trans,poly-cis-dolichyl phosphate + H(+)</text>
        <dbReference type="Rhea" id="RHEA:29527"/>
        <dbReference type="Rhea" id="RHEA-COMP:19498"/>
        <dbReference type="Rhea" id="RHEA-COMP:19501"/>
        <dbReference type="Rhea" id="RHEA-COMP:19516"/>
        <dbReference type="Rhea" id="RHEA-COMP:19517"/>
        <dbReference type="ChEBI" id="CHEBI:15378"/>
        <dbReference type="ChEBI" id="CHEBI:57683"/>
        <dbReference type="ChEBI" id="CHEBI:58211"/>
        <dbReference type="ChEBI" id="CHEBI:132515"/>
        <dbReference type="ChEBI" id="CHEBI:132516"/>
        <dbReference type="EC" id="2.4.1.258"/>
    </reaction>
    <physiologicalReaction direction="left-to-right" evidence="10">
        <dbReference type="Rhea" id="RHEA:29528"/>
    </physiologicalReaction>
</comment>
<feature type="transmembrane region" description="Helical" evidence="11">
    <location>
        <begin position="79"/>
        <end position="96"/>
    </location>
</feature>
<keyword evidence="5" id="KW-0808">Transferase</keyword>
<name>A0A9E7EAY8_9LILI</name>
<feature type="transmembrane region" description="Helical" evidence="11">
    <location>
        <begin position="143"/>
        <end position="169"/>
    </location>
</feature>
<dbReference type="PANTHER" id="PTHR12646:SF0">
    <property type="entry name" value="DOL-P-MAN:MAN(5)GLCNAC(2)-PP-DOL ALPHA-1,3-MANNOSYLTRANSFERASE"/>
    <property type="match status" value="1"/>
</dbReference>
<feature type="transmembrane region" description="Helical" evidence="11">
    <location>
        <begin position="252"/>
        <end position="272"/>
    </location>
</feature>
<evidence type="ECO:0000313" key="13">
    <source>
        <dbReference type="Proteomes" id="UP001055439"/>
    </source>
</evidence>
<dbReference type="GO" id="GO:0052925">
    <property type="term" value="F:dol-P-Man:Man(5)GlcNAc(2)-PP-Dol alpha-1,3-mannosyltransferase activity"/>
    <property type="evidence" value="ECO:0007669"/>
    <property type="project" value="UniProtKB-EC"/>
</dbReference>
<organism evidence="12 13">
    <name type="scientific">Musa troglodytarum</name>
    <name type="common">fe'i banana</name>
    <dbReference type="NCBI Taxonomy" id="320322"/>
    <lineage>
        <taxon>Eukaryota</taxon>
        <taxon>Viridiplantae</taxon>
        <taxon>Streptophyta</taxon>
        <taxon>Embryophyta</taxon>
        <taxon>Tracheophyta</taxon>
        <taxon>Spermatophyta</taxon>
        <taxon>Magnoliopsida</taxon>
        <taxon>Liliopsida</taxon>
        <taxon>Zingiberales</taxon>
        <taxon>Musaceae</taxon>
        <taxon>Musa</taxon>
    </lineage>
</organism>
<dbReference type="GO" id="GO:0005789">
    <property type="term" value="C:endoplasmic reticulum membrane"/>
    <property type="evidence" value="ECO:0007669"/>
    <property type="project" value="UniProtKB-SubCell"/>
</dbReference>
<evidence type="ECO:0000256" key="5">
    <source>
        <dbReference type="ARBA" id="ARBA00022679"/>
    </source>
</evidence>
<accession>A0A9E7EAY8</accession>
<dbReference type="EC" id="2.4.1.258" evidence="3"/>
<comment type="pathway">
    <text evidence="2">Protein modification; protein glycosylation.</text>
</comment>
<keyword evidence="6 11" id="KW-0812">Transmembrane</keyword>
<keyword evidence="13" id="KW-1185">Reference proteome</keyword>
<evidence type="ECO:0000256" key="7">
    <source>
        <dbReference type="ARBA" id="ARBA00022824"/>
    </source>
</evidence>
<evidence type="ECO:0000256" key="2">
    <source>
        <dbReference type="ARBA" id="ARBA00004922"/>
    </source>
</evidence>
<keyword evidence="7" id="KW-0256">Endoplasmic reticulum</keyword>
<protein>
    <recommendedName>
        <fullName evidence="3">dolichyl-P-Man:Man5GlcNAc2-PP-dolichol alpha-1,3-mannosyltransferase</fullName>
        <ecNumber evidence="3">2.4.1.258</ecNumber>
    </recommendedName>
</protein>
<keyword evidence="9 11" id="KW-0472">Membrane</keyword>
<keyword evidence="8 11" id="KW-1133">Transmembrane helix</keyword>
<reference evidence="12" key="1">
    <citation type="submission" date="2022-05" db="EMBL/GenBank/DDBJ databases">
        <title>The Musa troglodytarum L. genome provides insights into the mechanism of non-climacteric behaviour and enrichment of carotenoids.</title>
        <authorList>
            <person name="Wang J."/>
        </authorList>
    </citation>
    <scope>NUCLEOTIDE SEQUENCE</scope>
    <source>
        <tissue evidence="12">Leaf</tissue>
    </source>
</reference>
<dbReference type="Pfam" id="PF05208">
    <property type="entry name" value="ALG3"/>
    <property type="match status" value="1"/>
</dbReference>
<keyword evidence="4" id="KW-0328">Glycosyltransferase</keyword>
<evidence type="ECO:0000256" key="1">
    <source>
        <dbReference type="ARBA" id="ARBA00004477"/>
    </source>
</evidence>
<dbReference type="Proteomes" id="UP001055439">
    <property type="component" value="Chromosome 1"/>
</dbReference>
<evidence type="ECO:0000256" key="3">
    <source>
        <dbReference type="ARBA" id="ARBA00011964"/>
    </source>
</evidence>
<dbReference type="AlphaFoldDB" id="A0A9E7EAY8"/>